<keyword evidence="6 8" id="KW-0342">GTP-binding</keyword>
<dbReference type="RefSeq" id="WP_227182109.1">
    <property type="nucleotide sequence ID" value="NZ_JAJBZT010000014.1"/>
</dbReference>
<comment type="caution">
    <text evidence="13">The sequence shown here is derived from an EMBL/GenBank/DDBJ whole genome shotgun (WGS) entry which is preliminary data.</text>
</comment>
<dbReference type="Proteomes" id="UP001165395">
    <property type="component" value="Unassembled WGS sequence"/>
</dbReference>
<dbReference type="GO" id="GO:0016787">
    <property type="term" value="F:hydrolase activity"/>
    <property type="evidence" value="ECO:0007669"/>
    <property type="project" value="UniProtKB-KW"/>
</dbReference>
<proteinExistence type="inferred from homology"/>
<dbReference type="NCBIfam" id="TIGR00231">
    <property type="entry name" value="small_GTP"/>
    <property type="match status" value="2"/>
</dbReference>
<keyword evidence="4 10" id="KW-0677">Repeat</keyword>
<feature type="region of interest" description="Disordered" evidence="11">
    <location>
        <begin position="429"/>
        <end position="472"/>
    </location>
</feature>
<feature type="binding site" evidence="8">
    <location>
        <begin position="181"/>
        <end position="188"/>
    </location>
    <ligand>
        <name>GTP</name>
        <dbReference type="ChEBI" id="CHEBI:37565"/>
        <label>2</label>
    </ligand>
</feature>
<evidence type="ECO:0000256" key="9">
    <source>
        <dbReference type="PROSITE-ProRule" id="PRU01049"/>
    </source>
</evidence>
<evidence type="ECO:0000256" key="4">
    <source>
        <dbReference type="ARBA" id="ARBA00022737"/>
    </source>
</evidence>
<evidence type="ECO:0000256" key="10">
    <source>
        <dbReference type="RuleBase" id="RU004481"/>
    </source>
</evidence>
<dbReference type="PROSITE" id="PS51712">
    <property type="entry name" value="G_ENGA"/>
    <property type="match status" value="2"/>
</dbReference>
<evidence type="ECO:0000256" key="8">
    <source>
        <dbReference type="HAMAP-Rule" id="MF_00195"/>
    </source>
</evidence>
<feature type="binding site" evidence="8">
    <location>
        <begin position="293"/>
        <end position="296"/>
    </location>
    <ligand>
        <name>GTP</name>
        <dbReference type="ChEBI" id="CHEBI:37565"/>
        <label>2</label>
    </ligand>
</feature>
<dbReference type="InterPro" id="IPR003593">
    <property type="entry name" value="AAA+_ATPase"/>
</dbReference>
<evidence type="ECO:0000256" key="6">
    <source>
        <dbReference type="ARBA" id="ARBA00023134"/>
    </source>
</evidence>
<evidence type="ECO:0000256" key="2">
    <source>
        <dbReference type="ARBA" id="ARBA00020953"/>
    </source>
</evidence>
<evidence type="ECO:0000256" key="1">
    <source>
        <dbReference type="ARBA" id="ARBA00008279"/>
    </source>
</evidence>
<dbReference type="InterPro" id="IPR015946">
    <property type="entry name" value="KH_dom-like_a/b"/>
</dbReference>
<evidence type="ECO:0000256" key="5">
    <source>
        <dbReference type="ARBA" id="ARBA00022741"/>
    </source>
</evidence>
<evidence type="ECO:0000313" key="13">
    <source>
        <dbReference type="EMBL" id="MCB6185277.1"/>
    </source>
</evidence>
<dbReference type="CDD" id="cd01894">
    <property type="entry name" value="EngA1"/>
    <property type="match status" value="1"/>
</dbReference>
<feature type="binding site" evidence="8">
    <location>
        <begin position="119"/>
        <end position="122"/>
    </location>
    <ligand>
        <name>GTP</name>
        <dbReference type="ChEBI" id="CHEBI:37565"/>
        <label>1</label>
    </ligand>
</feature>
<dbReference type="PANTHER" id="PTHR43834:SF6">
    <property type="entry name" value="GTPASE DER"/>
    <property type="match status" value="1"/>
</dbReference>
<dbReference type="SMART" id="SM00382">
    <property type="entry name" value="AAA"/>
    <property type="match status" value="2"/>
</dbReference>
<organism evidence="13 14">
    <name type="scientific">Leeia speluncae</name>
    <dbReference type="NCBI Taxonomy" id="2884804"/>
    <lineage>
        <taxon>Bacteria</taxon>
        <taxon>Pseudomonadati</taxon>
        <taxon>Pseudomonadota</taxon>
        <taxon>Betaproteobacteria</taxon>
        <taxon>Neisseriales</taxon>
        <taxon>Leeiaceae</taxon>
        <taxon>Leeia</taxon>
    </lineage>
</organism>
<dbReference type="CDD" id="cd01895">
    <property type="entry name" value="EngA2"/>
    <property type="match status" value="1"/>
</dbReference>
<dbReference type="Gene3D" id="3.30.300.20">
    <property type="match status" value="1"/>
</dbReference>
<feature type="domain" description="EngA-type G" evidence="12">
    <location>
        <begin position="175"/>
        <end position="348"/>
    </location>
</feature>
<keyword evidence="3 8" id="KW-0690">Ribosome biogenesis</keyword>
<evidence type="ECO:0000256" key="11">
    <source>
        <dbReference type="SAM" id="MobiDB-lite"/>
    </source>
</evidence>
<comment type="similarity">
    <text evidence="1 8 9 10">Belongs to the TRAFAC class TrmE-Era-EngA-EngB-Septin-like GTPase superfamily. EngA (Der) GTPase family.</text>
</comment>
<comment type="function">
    <text evidence="8 10">GTPase that plays an essential role in the late steps of ribosome biogenesis.</text>
</comment>
<dbReference type="InterPro" id="IPR006073">
    <property type="entry name" value="GTP-bd"/>
</dbReference>
<sequence length="472" mass="52075">MKPTLVLVGRPNVGKSTLFNRLTKTRDALVADLPGLTRDRHYGNGKVGNKSYLVVDTGGFEPVVKDGIMHEMARQTLQAVDEADVILFIVDARQGLTPQDKQIADQLRKTGRKVWLAVNKAEGMARSVVTAEFYELGLGDPMAISAAHGDGLRELIDVVLGDFPEASAEEDPDHPKIAIIGRPNVGKSTLVNRILGEERVIAFDAPGTTRDSIYIDFEREGKPYTIIDTAGVRKKGKVTEAIEKFSVIKTLQAVEDANVAVLVLDARQEISDQDASLAGFILECGRALVIAVNKWDNLPEDQRTRIKYELERKLSFLAFAKLHFISALQGNGVGGLFASIDKAYSSAMAKLATPKLIRALQLAVEKQQPPRAGMFRPKLRYAHQGGSNPPVVVVHGTSLEHIPDSYWRYLEHTFVKMFQLEGTPLSVQYKRNDNPFAPKDPVIPGRTSSQPGARRKPKPESKVKVQSRTKKR</sequence>
<feature type="binding site" evidence="8">
    <location>
        <begin position="9"/>
        <end position="16"/>
    </location>
    <ligand>
        <name>GTP</name>
        <dbReference type="ChEBI" id="CHEBI:37565"/>
        <label>1</label>
    </ligand>
</feature>
<dbReference type="InterPro" id="IPR016484">
    <property type="entry name" value="GTPase_Der"/>
</dbReference>
<dbReference type="Pfam" id="PF01926">
    <property type="entry name" value="MMR_HSR1"/>
    <property type="match status" value="2"/>
</dbReference>
<keyword evidence="14" id="KW-1185">Reference proteome</keyword>
<dbReference type="InterPro" id="IPR005225">
    <property type="entry name" value="Small_GTP-bd"/>
</dbReference>
<gene>
    <name evidence="8 13" type="primary">der</name>
    <name evidence="13" type="ORF">LIN78_17155</name>
</gene>
<dbReference type="PIRSF" id="PIRSF006485">
    <property type="entry name" value="GTP-binding_EngA"/>
    <property type="match status" value="1"/>
</dbReference>
<keyword evidence="13" id="KW-0378">Hydrolase</keyword>
<dbReference type="InterPro" id="IPR031166">
    <property type="entry name" value="G_ENGA"/>
</dbReference>
<dbReference type="Gene3D" id="3.40.50.300">
    <property type="entry name" value="P-loop containing nucleotide triphosphate hydrolases"/>
    <property type="match status" value="2"/>
</dbReference>
<name>A0ABS8DAU5_9NEIS</name>
<evidence type="ECO:0000256" key="7">
    <source>
        <dbReference type="ARBA" id="ARBA00032345"/>
    </source>
</evidence>
<protein>
    <recommendedName>
        <fullName evidence="2 8">GTPase Der</fullName>
    </recommendedName>
    <alternativeName>
        <fullName evidence="7 8">GTP-binding protein EngA</fullName>
    </alternativeName>
</protein>
<feature type="binding site" evidence="8">
    <location>
        <begin position="228"/>
        <end position="232"/>
    </location>
    <ligand>
        <name>GTP</name>
        <dbReference type="ChEBI" id="CHEBI:37565"/>
        <label>2</label>
    </ligand>
</feature>
<comment type="subunit">
    <text evidence="8">Associates with the 50S ribosomal subunit.</text>
</comment>
<evidence type="ECO:0000313" key="14">
    <source>
        <dbReference type="Proteomes" id="UP001165395"/>
    </source>
</evidence>
<dbReference type="PRINTS" id="PR00326">
    <property type="entry name" value="GTP1OBG"/>
</dbReference>
<reference evidence="13" key="1">
    <citation type="submission" date="2021-10" db="EMBL/GenBank/DDBJ databases">
        <title>The complete genome sequence of Leeia sp. TBRC 13508.</title>
        <authorList>
            <person name="Charoenyingcharoen P."/>
            <person name="Yukphan P."/>
        </authorList>
    </citation>
    <scope>NUCLEOTIDE SEQUENCE</scope>
    <source>
        <strain evidence="13">TBRC 13508</strain>
    </source>
</reference>
<dbReference type="EMBL" id="JAJBZT010000014">
    <property type="protein sequence ID" value="MCB6185277.1"/>
    <property type="molecule type" value="Genomic_DNA"/>
</dbReference>
<accession>A0ABS8DAU5</accession>
<dbReference type="PANTHER" id="PTHR43834">
    <property type="entry name" value="GTPASE DER"/>
    <property type="match status" value="1"/>
</dbReference>
<feature type="domain" description="EngA-type G" evidence="12">
    <location>
        <begin position="3"/>
        <end position="167"/>
    </location>
</feature>
<keyword evidence="5 8" id="KW-0547">Nucleotide-binding</keyword>
<evidence type="ECO:0000256" key="3">
    <source>
        <dbReference type="ARBA" id="ARBA00022517"/>
    </source>
</evidence>
<feature type="binding site" evidence="8">
    <location>
        <begin position="56"/>
        <end position="60"/>
    </location>
    <ligand>
        <name>GTP</name>
        <dbReference type="ChEBI" id="CHEBI:37565"/>
        <label>1</label>
    </ligand>
</feature>
<evidence type="ECO:0000259" key="12">
    <source>
        <dbReference type="PROSITE" id="PS51712"/>
    </source>
</evidence>
<dbReference type="SUPFAM" id="SSF52540">
    <property type="entry name" value="P-loop containing nucleoside triphosphate hydrolases"/>
    <property type="match status" value="2"/>
</dbReference>
<dbReference type="NCBIfam" id="TIGR03594">
    <property type="entry name" value="GTPase_EngA"/>
    <property type="match status" value="1"/>
</dbReference>
<dbReference type="InterPro" id="IPR032859">
    <property type="entry name" value="KH_dom-like"/>
</dbReference>
<dbReference type="HAMAP" id="MF_00195">
    <property type="entry name" value="GTPase_Der"/>
    <property type="match status" value="1"/>
</dbReference>
<dbReference type="InterPro" id="IPR027417">
    <property type="entry name" value="P-loop_NTPase"/>
</dbReference>
<dbReference type="Pfam" id="PF14714">
    <property type="entry name" value="KH_dom-like"/>
    <property type="match status" value="1"/>
</dbReference>